<reference evidence="2 3" key="1">
    <citation type="submission" date="2020-07" db="EMBL/GenBank/DDBJ databases">
        <title>Comparative genomics of pyrophilous fungi reveals a link between fire events and developmental genes.</title>
        <authorList>
            <consortium name="DOE Joint Genome Institute"/>
            <person name="Steindorff A.S."/>
            <person name="Carver A."/>
            <person name="Calhoun S."/>
            <person name="Stillman K."/>
            <person name="Liu H."/>
            <person name="Lipzen A."/>
            <person name="Pangilinan J."/>
            <person name="Labutti K."/>
            <person name="Bruns T.D."/>
            <person name="Grigoriev I.V."/>
        </authorList>
    </citation>
    <scope>NUCLEOTIDE SEQUENCE [LARGE SCALE GENOMIC DNA]</scope>
    <source>
        <strain evidence="2 3">CBS 144469</strain>
    </source>
</reference>
<gene>
    <name evidence="2" type="ORF">DFP72DRAFT_1069030</name>
</gene>
<comment type="caution">
    <text evidence="2">The sequence shown here is derived from an EMBL/GenBank/DDBJ whole genome shotgun (WGS) entry which is preliminary data.</text>
</comment>
<evidence type="ECO:0000313" key="2">
    <source>
        <dbReference type="EMBL" id="KAF6753827.1"/>
    </source>
</evidence>
<organism evidence="2 3">
    <name type="scientific">Ephemerocybe angulata</name>
    <dbReference type="NCBI Taxonomy" id="980116"/>
    <lineage>
        <taxon>Eukaryota</taxon>
        <taxon>Fungi</taxon>
        <taxon>Dikarya</taxon>
        <taxon>Basidiomycota</taxon>
        <taxon>Agaricomycotina</taxon>
        <taxon>Agaricomycetes</taxon>
        <taxon>Agaricomycetidae</taxon>
        <taxon>Agaricales</taxon>
        <taxon>Agaricineae</taxon>
        <taxon>Psathyrellaceae</taxon>
        <taxon>Ephemerocybe</taxon>
    </lineage>
</organism>
<dbReference type="AlphaFoldDB" id="A0A8H6M776"/>
<sequence>MEGRRRRKHGHAYTTVVGIAPYARKDHYTPVPIVVSSSDKTEKGEELVKWIAEVLERWKAHPHGEKVHGPIWSLASDGDSAYRAAKHIYCILEGEEISPSTRAGQVLHLLEGLNLFMSKDGITGTCDPKHIFKRFATLLRNTEGITVNETQITPSDIIENLSMLPNLSQETATGLLDPADKQNVPKAVSLIQHLNMLRSIQPALPRRAGKRHRYEVLTFLGEFFNYFMLPFIDVDMSLTDQIKSLATFSHIAAALYIRHRTACLTGPLYADCQMVIKNIIFTVARLQEIDPDAEFHIILEGTDRLEGLFGDVRTQDHARNFDIKQAAEKLSTATLLNAAFQRNRDLDRGHRRLSLTGCIGIDHINPESWIGSVRVGDVDLKECWEFGRDSATAVLRKYFPGMDIPDFKSHFQQPGIDILRPSSSGYVGVSSHPSDARSEVESGAAIALGPQPPIPANIPDSDFMTEDPATYELYDIESDPEDDEDECLDDENDDFLYGEDIPIGIELEDVLSDNINDHMSNNPCSDSPTFSKYIDINGKKYLKASLVGTLSTKFSKKVTLRVLRARGVATETALTGSSDRRRFDSSNLDSSGHIKSGDLAAILVKTALPGSSSPRDIALAVMEVTGFREGNKRHDSLPSAKLRDPLTKVVGQLLALEHSQGLGEDDIWEWHKRYLKLDTTAKDPVGTRRQFVVEVPGLIIFPLDADVVERAHTPLVDGQALLPITWALSSSLLSDTCSEAWAGLSPDTAELVGNLAVLPVVKNPALFPYKNANGVHCFTVAQIPAGITDALANTTKLTARSRVPCYLCPEANISLGKMREHIGRHILHAARTDDEGGDGDVGIGLLPCGFCGRDGEGCMTQLQIGRRKAMKIVSTCPYKQETMKYNTEKESTDASPCSNIPIHCPLCPKSASGESKTIWKYNAVYHILDTHPESRIPATFLKAFFTSAAEEGRMGIEPEMTREFRDRFGIQDSDGVEAMEAQDSTEPLIPMASGSSRGRERSGTVTQTQFNWWPNS</sequence>
<dbReference type="EMBL" id="JACGCI010000037">
    <property type="protein sequence ID" value="KAF6753827.1"/>
    <property type="molecule type" value="Genomic_DNA"/>
</dbReference>
<protein>
    <submittedName>
        <fullName evidence="2">Uncharacterized protein</fullName>
    </submittedName>
</protein>
<proteinExistence type="predicted"/>
<accession>A0A8H6M776</accession>
<feature type="region of interest" description="Disordered" evidence="1">
    <location>
        <begin position="977"/>
        <end position="1016"/>
    </location>
</feature>
<feature type="compositionally biased region" description="Polar residues" evidence="1">
    <location>
        <begin position="1004"/>
        <end position="1016"/>
    </location>
</feature>
<dbReference type="OrthoDB" id="3048541at2759"/>
<keyword evidence="3" id="KW-1185">Reference proteome</keyword>
<name>A0A8H6M776_9AGAR</name>
<evidence type="ECO:0000256" key="1">
    <source>
        <dbReference type="SAM" id="MobiDB-lite"/>
    </source>
</evidence>
<dbReference type="Proteomes" id="UP000521943">
    <property type="component" value="Unassembled WGS sequence"/>
</dbReference>
<evidence type="ECO:0000313" key="3">
    <source>
        <dbReference type="Proteomes" id="UP000521943"/>
    </source>
</evidence>